<dbReference type="Proteomes" id="UP000002318">
    <property type="component" value="Chromosome"/>
</dbReference>
<dbReference type="Gene3D" id="1.20.1740.10">
    <property type="entry name" value="Amino acid/polyamine transporter I"/>
    <property type="match status" value="1"/>
</dbReference>
<dbReference type="eggNOG" id="COG1113">
    <property type="taxonomic scope" value="Bacteria"/>
</dbReference>
<feature type="transmembrane region" description="Helical" evidence="5">
    <location>
        <begin position="187"/>
        <end position="210"/>
    </location>
</feature>
<organism evidence="7 8">
    <name type="scientific">Sediminispirochaeta smaragdinae (strain DSM 11293 / JCM 15392 / SEBR 4228)</name>
    <name type="common">Spirochaeta smaragdinae</name>
    <dbReference type="NCBI Taxonomy" id="573413"/>
    <lineage>
        <taxon>Bacteria</taxon>
        <taxon>Pseudomonadati</taxon>
        <taxon>Spirochaetota</taxon>
        <taxon>Spirochaetia</taxon>
        <taxon>Spirochaetales</taxon>
        <taxon>Spirochaetaceae</taxon>
        <taxon>Sediminispirochaeta</taxon>
    </lineage>
</organism>
<proteinExistence type="predicted"/>
<feature type="transmembrane region" description="Helical" evidence="5">
    <location>
        <begin position="46"/>
        <end position="68"/>
    </location>
</feature>
<feature type="transmembrane region" description="Helical" evidence="5">
    <location>
        <begin position="125"/>
        <end position="144"/>
    </location>
</feature>
<dbReference type="PANTHER" id="PTHR42770">
    <property type="entry name" value="AMINO ACID TRANSPORTER-RELATED"/>
    <property type="match status" value="1"/>
</dbReference>
<dbReference type="InterPro" id="IPR004841">
    <property type="entry name" value="AA-permease/SLC12A_dom"/>
</dbReference>
<dbReference type="EMBL" id="CP002116">
    <property type="protein sequence ID" value="ADK79209.1"/>
    <property type="molecule type" value="Genomic_DNA"/>
</dbReference>
<feature type="transmembrane region" description="Helical" evidence="5">
    <location>
        <begin position="156"/>
        <end position="175"/>
    </location>
</feature>
<feature type="domain" description="Amino acid permease/ SLC12A" evidence="6">
    <location>
        <begin position="17"/>
        <end position="412"/>
    </location>
</feature>
<dbReference type="Pfam" id="PF00324">
    <property type="entry name" value="AA_permease"/>
    <property type="match status" value="1"/>
</dbReference>
<dbReference type="HOGENOM" id="CLU_007946_15_12_12"/>
<keyword evidence="4 5" id="KW-0472">Membrane</keyword>
<dbReference type="GO" id="GO:0055085">
    <property type="term" value="P:transmembrane transport"/>
    <property type="evidence" value="ECO:0007669"/>
    <property type="project" value="InterPro"/>
</dbReference>
<protein>
    <submittedName>
        <fullName evidence="7">Amino acid permease-associated region</fullName>
    </submittedName>
</protein>
<feature type="transmembrane region" description="Helical" evidence="5">
    <location>
        <begin position="387"/>
        <end position="403"/>
    </location>
</feature>
<feature type="transmembrane region" description="Helical" evidence="5">
    <location>
        <begin position="12"/>
        <end position="40"/>
    </location>
</feature>
<evidence type="ECO:0000256" key="3">
    <source>
        <dbReference type="ARBA" id="ARBA00022989"/>
    </source>
</evidence>
<feature type="transmembrane region" description="Helical" evidence="5">
    <location>
        <begin position="89"/>
        <end position="113"/>
    </location>
</feature>
<dbReference type="STRING" id="573413.Spirs_0049"/>
<gene>
    <name evidence="7" type="ordered locus">Spirs_0049</name>
</gene>
<dbReference type="GO" id="GO:0016020">
    <property type="term" value="C:membrane"/>
    <property type="evidence" value="ECO:0007669"/>
    <property type="project" value="UniProtKB-SubCell"/>
</dbReference>
<feature type="transmembrane region" description="Helical" evidence="5">
    <location>
        <begin position="261"/>
        <end position="285"/>
    </location>
</feature>
<feature type="transmembrane region" description="Helical" evidence="5">
    <location>
        <begin position="222"/>
        <end position="249"/>
    </location>
</feature>
<sequence>MSQKGTGLHRELGILDVTAITSGIIIGAGVFIVTGIAAQFAGSLTWLAYAIGAIPVILVGISTIFLNLMHPVEGGESYVYPTRIVSKPLGFLSGWGMWLAVIGPIAITAQAFINYLNALPGTSVVFPATIGAVVVTILFSLINWVGLKTVKIVQNVLFLFMVAGILIYIILALPHMKGTNITMGSPLGFAGVMKATSLLLFSYAGLTLAADLGEEAKNPAKTITWGIILGILIPTLLYVVSAFVSTAVLPWKDFAASEAPYAAVASTFMGPFGVVFIVIVAWAAILSSHNGEQAVAARVFFGLSRDGILGGKTASVNRFGTPTFGLIATSVLAIILIISGTIQLVAEIIVAMFLYNWIITHIAVLMARKKFPELVDKLPGIYRKKGFLCLPVLGLAVSVYLLILQGWKALLYAAVWMIVGYLVYLVGISRNKKEILSRMDRWPES</sequence>
<comment type="subcellular location">
    <subcellularLocation>
        <location evidence="1">Membrane</location>
        <topology evidence="1">Multi-pass membrane protein</topology>
    </subcellularLocation>
</comment>
<dbReference type="RefSeq" id="WP_013252673.1">
    <property type="nucleotide sequence ID" value="NC_014364.1"/>
</dbReference>
<evidence type="ECO:0000256" key="1">
    <source>
        <dbReference type="ARBA" id="ARBA00004141"/>
    </source>
</evidence>
<evidence type="ECO:0000256" key="2">
    <source>
        <dbReference type="ARBA" id="ARBA00022692"/>
    </source>
</evidence>
<evidence type="ECO:0000256" key="4">
    <source>
        <dbReference type="ARBA" id="ARBA00023136"/>
    </source>
</evidence>
<dbReference type="InterPro" id="IPR050367">
    <property type="entry name" value="APC_superfamily"/>
</dbReference>
<evidence type="ECO:0000313" key="7">
    <source>
        <dbReference type="EMBL" id="ADK79209.1"/>
    </source>
</evidence>
<feature type="transmembrane region" description="Helical" evidence="5">
    <location>
        <begin position="348"/>
        <end position="367"/>
    </location>
</feature>
<dbReference type="AlphaFoldDB" id="E1R6S7"/>
<evidence type="ECO:0000259" key="6">
    <source>
        <dbReference type="Pfam" id="PF00324"/>
    </source>
</evidence>
<accession>E1R6S7</accession>
<keyword evidence="3 5" id="KW-1133">Transmembrane helix</keyword>
<reference evidence="7 8" key="1">
    <citation type="journal article" date="2010" name="Stand. Genomic Sci.">
        <title>Complete genome sequence of Spirochaeta smaragdinae type strain (SEBR 4228).</title>
        <authorList>
            <person name="Mavromatis K."/>
            <person name="Yasawong M."/>
            <person name="Chertkov O."/>
            <person name="Lapidus A."/>
            <person name="Lucas S."/>
            <person name="Nolan M."/>
            <person name="Del Rio T.G."/>
            <person name="Tice H."/>
            <person name="Cheng J.F."/>
            <person name="Pitluck S."/>
            <person name="Liolios K."/>
            <person name="Ivanova N."/>
            <person name="Tapia R."/>
            <person name="Han C."/>
            <person name="Bruce D."/>
            <person name="Goodwin L."/>
            <person name="Pati A."/>
            <person name="Chen A."/>
            <person name="Palaniappan K."/>
            <person name="Land M."/>
            <person name="Hauser L."/>
            <person name="Chang Y.J."/>
            <person name="Jeffries C.D."/>
            <person name="Detter J.C."/>
            <person name="Rohde M."/>
            <person name="Brambilla E."/>
            <person name="Spring S."/>
            <person name="Goker M."/>
            <person name="Sikorski J."/>
            <person name="Woyke T."/>
            <person name="Bristow J."/>
            <person name="Eisen J.A."/>
            <person name="Markowitz V."/>
            <person name="Hugenholtz P."/>
            <person name="Klenk H.P."/>
            <person name="Kyrpides N.C."/>
        </authorList>
    </citation>
    <scope>NUCLEOTIDE SEQUENCE [LARGE SCALE GENOMIC DNA]</scope>
    <source>
        <strain evidence="8">DSM 11293 / JCM 15392 / SEBR 4228</strain>
    </source>
</reference>
<evidence type="ECO:0000313" key="8">
    <source>
        <dbReference type="Proteomes" id="UP000002318"/>
    </source>
</evidence>
<feature type="transmembrane region" description="Helical" evidence="5">
    <location>
        <begin position="324"/>
        <end position="342"/>
    </location>
</feature>
<evidence type="ECO:0000256" key="5">
    <source>
        <dbReference type="SAM" id="Phobius"/>
    </source>
</evidence>
<feature type="transmembrane region" description="Helical" evidence="5">
    <location>
        <begin position="409"/>
        <end position="429"/>
    </location>
</feature>
<dbReference type="OrthoDB" id="9762947at2"/>
<name>E1R6S7_SEDSS</name>
<keyword evidence="2 5" id="KW-0812">Transmembrane</keyword>
<keyword evidence="8" id="KW-1185">Reference proteome</keyword>
<dbReference type="PANTHER" id="PTHR42770:SF11">
    <property type="entry name" value="INNER MEMBRANE TRANSPORT PROTEIN YBAT"/>
    <property type="match status" value="1"/>
</dbReference>
<dbReference type="KEGG" id="ssm:Spirs_0049"/>
<dbReference type="PIRSF" id="PIRSF006060">
    <property type="entry name" value="AA_transporter"/>
    <property type="match status" value="1"/>
</dbReference>